<dbReference type="PANTHER" id="PTHR42829">
    <property type="entry name" value="NADH-UBIQUINONE OXIDOREDUCTASE CHAIN 5"/>
    <property type="match status" value="1"/>
</dbReference>
<feature type="transmembrane region" description="Helical" evidence="18">
    <location>
        <begin position="46"/>
        <end position="73"/>
    </location>
</feature>
<dbReference type="PANTHER" id="PTHR42829:SF2">
    <property type="entry name" value="NADH-UBIQUINONE OXIDOREDUCTASE CHAIN 5"/>
    <property type="match status" value="1"/>
</dbReference>
<dbReference type="PRINTS" id="PR01434">
    <property type="entry name" value="NADHDHGNASE5"/>
</dbReference>
<keyword evidence="9" id="KW-1278">Translocase</keyword>
<dbReference type="AlphaFoldDB" id="U5HTE2"/>
<dbReference type="InterPro" id="IPR010934">
    <property type="entry name" value="NADH_DH_su5_C"/>
</dbReference>
<proteinExistence type="predicted"/>
<feature type="transmembrane region" description="Helical" evidence="18">
    <location>
        <begin position="480"/>
        <end position="502"/>
    </location>
</feature>
<feature type="transmembrane region" description="Helical" evidence="18">
    <location>
        <begin position="323"/>
        <end position="347"/>
    </location>
</feature>
<geneLocation type="mitochondrion" evidence="21"/>
<evidence type="ECO:0000256" key="10">
    <source>
        <dbReference type="ARBA" id="ARBA00022982"/>
    </source>
</evidence>
<evidence type="ECO:0000256" key="2">
    <source>
        <dbReference type="ARBA" id="ARBA00004448"/>
    </source>
</evidence>
<feature type="transmembrane region" description="Helical" evidence="18">
    <location>
        <begin position="413"/>
        <end position="436"/>
    </location>
</feature>
<evidence type="ECO:0000259" key="20">
    <source>
        <dbReference type="Pfam" id="PF06455"/>
    </source>
</evidence>
<evidence type="ECO:0000256" key="8">
    <source>
        <dbReference type="ARBA" id="ARBA00022792"/>
    </source>
</evidence>
<evidence type="ECO:0000256" key="9">
    <source>
        <dbReference type="ARBA" id="ARBA00022967"/>
    </source>
</evidence>
<feature type="transmembrane region" description="Helical" evidence="18">
    <location>
        <begin position="85"/>
        <end position="101"/>
    </location>
</feature>
<evidence type="ECO:0000256" key="4">
    <source>
        <dbReference type="ARBA" id="ARBA00021096"/>
    </source>
</evidence>
<keyword evidence="13" id="KW-0830">Ubiquinone</keyword>
<comment type="function">
    <text evidence="1">Core subunit of the mitochondrial membrane respiratory chain NADH dehydrogenase (Complex I) that is believed to belong to the minimal assembly required for catalysis. Complex I functions in the transfer of electrons from NADH to the respiratory chain. The immediate electron acceptor for the enzyme is believed to be ubiquinone.</text>
</comment>
<feature type="transmembrane region" description="Helical" evidence="18">
    <location>
        <begin position="261"/>
        <end position="280"/>
    </location>
</feature>
<feature type="transmembrane region" description="Helical" evidence="18">
    <location>
        <begin position="6"/>
        <end position="25"/>
    </location>
</feature>
<dbReference type="Pfam" id="PF00361">
    <property type="entry name" value="Proton_antipo_M"/>
    <property type="match status" value="1"/>
</dbReference>
<feature type="domain" description="NADH dehydrogenase subunit 5 C-terminal" evidence="20">
    <location>
        <begin position="383"/>
        <end position="557"/>
    </location>
</feature>
<evidence type="ECO:0000256" key="5">
    <source>
        <dbReference type="ARBA" id="ARBA00022448"/>
    </source>
</evidence>
<keyword evidence="15 18" id="KW-0472">Membrane</keyword>
<keyword evidence="10" id="KW-0249">Electron transport</keyword>
<keyword evidence="14 21" id="KW-0496">Mitochondrion</keyword>
<evidence type="ECO:0000256" key="1">
    <source>
        <dbReference type="ARBA" id="ARBA00003257"/>
    </source>
</evidence>
<dbReference type="InterPro" id="IPR003945">
    <property type="entry name" value="NU5C-like"/>
</dbReference>
<feature type="transmembrane region" description="Helical" evidence="18">
    <location>
        <begin position="147"/>
        <end position="167"/>
    </location>
</feature>
<accession>U5HTE2</accession>
<evidence type="ECO:0000256" key="12">
    <source>
        <dbReference type="ARBA" id="ARBA00023027"/>
    </source>
</evidence>
<evidence type="ECO:0000313" key="21">
    <source>
        <dbReference type="EMBL" id="AFN27599.1"/>
    </source>
</evidence>
<evidence type="ECO:0000256" key="16">
    <source>
        <dbReference type="ARBA" id="ARBA00031027"/>
    </source>
</evidence>
<keyword evidence="7 18" id="KW-0812">Transmembrane</keyword>
<dbReference type="GO" id="GO:0042773">
    <property type="term" value="P:ATP synthesis coupled electron transport"/>
    <property type="evidence" value="ECO:0007669"/>
    <property type="project" value="InterPro"/>
</dbReference>
<dbReference type="GO" id="GO:0003954">
    <property type="term" value="F:NADH dehydrogenase activity"/>
    <property type="evidence" value="ECO:0007669"/>
    <property type="project" value="TreeGrafter"/>
</dbReference>
<feature type="transmembrane region" description="Helical" evidence="18">
    <location>
        <begin position="541"/>
        <end position="557"/>
    </location>
</feature>
<evidence type="ECO:0000256" key="15">
    <source>
        <dbReference type="ARBA" id="ARBA00023136"/>
    </source>
</evidence>
<evidence type="ECO:0000259" key="19">
    <source>
        <dbReference type="Pfam" id="PF00361"/>
    </source>
</evidence>
<feature type="transmembrane region" description="Helical" evidence="18">
    <location>
        <begin position="368"/>
        <end position="393"/>
    </location>
</feature>
<organism evidence="21">
    <name type="scientific">Diadromus collaris</name>
    <dbReference type="NCBI Taxonomy" id="7421"/>
    <lineage>
        <taxon>Eukaryota</taxon>
        <taxon>Metazoa</taxon>
        <taxon>Ecdysozoa</taxon>
        <taxon>Arthropoda</taxon>
        <taxon>Hexapoda</taxon>
        <taxon>Insecta</taxon>
        <taxon>Pterygota</taxon>
        <taxon>Neoptera</taxon>
        <taxon>Endopterygota</taxon>
        <taxon>Hymenoptera</taxon>
        <taxon>Apocrita</taxon>
        <taxon>Ichneumonoidea</taxon>
        <taxon>Ichneumonidae</taxon>
        <taxon>Ichneumoninae</taxon>
        <taxon>Diadromus</taxon>
    </lineage>
</organism>
<evidence type="ECO:0000256" key="7">
    <source>
        <dbReference type="ARBA" id="ARBA00022692"/>
    </source>
</evidence>
<feature type="transmembrane region" description="Helical" evidence="18">
    <location>
        <begin position="108"/>
        <end position="127"/>
    </location>
</feature>
<dbReference type="EMBL" id="JX131613">
    <property type="protein sequence ID" value="AFN27599.1"/>
    <property type="molecule type" value="Genomic_DNA"/>
</dbReference>
<keyword evidence="11 18" id="KW-1133">Transmembrane helix</keyword>
<evidence type="ECO:0000256" key="6">
    <source>
        <dbReference type="ARBA" id="ARBA00022660"/>
    </source>
</evidence>
<evidence type="ECO:0000256" key="14">
    <source>
        <dbReference type="ARBA" id="ARBA00023128"/>
    </source>
</evidence>
<keyword evidence="6" id="KW-0679">Respiratory chain</keyword>
<dbReference type="GO" id="GO:0008137">
    <property type="term" value="F:NADH dehydrogenase (ubiquinone) activity"/>
    <property type="evidence" value="ECO:0007669"/>
    <property type="project" value="UniProtKB-EC"/>
</dbReference>
<protein>
    <recommendedName>
        <fullName evidence="4">NADH-ubiquinone oxidoreductase chain 5</fullName>
        <ecNumber evidence="3">7.1.1.2</ecNumber>
    </recommendedName>
    <alternativeName>
        <fullName evidence="16">NADH dehydrogenase subunit 5</fullName>
    </alternativeName>
</protein>
<feature type="transmembrane region" description="Helical" evidence="18">
    <location>
        <begin position="514"/>
        <end position="535"/>
    </location>
</feature>
<evidence type="ECO:0000256" key="13">
    <source>
        <dbReference type="ARBA" id="ARBA00023075"/>
    </source>
</evidence>
<feature type="transmembrane region" description="Helical" evidence="18">
    <location>
        <begin position="287"/>
        <end position="311"/>
    </location>
</feature>
<evidence type="ECO:0000256" key="11">
    <source>
        <dbReference type="ARBA" id="ARBA00022989"/>
    </source>
</evidence>
<feature type="domain" description="NADH:quinone oxidoreductase/Mrp antiporter transmembrane" evidence="19">
    <location>
        <begin position="102"/>
        <end position="374"/>
    </location>
</feature>
<sequence length="558" mass="66334">MFYLINFYMMLFMLFMLIMFLYYYNNQIIMYLEFELMNINTMKMEFLILLDWVSILFISVVMMISLMVILYSFEYMYSDINIKRFIMLILMFIMSMFLMIMSPNLISILLGWDGLGLVSYCLVIYYQSSSSFNSGMVTVLSNRLGDILILMSIGLMINYGSWNYMFLNNMNSMIYMMLVLASFTKSAQIPFSSWLPMAMAAPTPVSSLVHSSTLVTAGVYLLIRLNYMLLDNFIINLIMLISLITMFLSGLGANFEFDLKKIIALSTLSQLGLMIFCLSLKMMEVSLFHLLTHAMFKSMLFMCAGVIIHNMMGCQDIRYISMIFYNMPMISIMFNCSVLSLCGIPFMSGFFSKDMILELYMMSMFNKFIFMVLFISMGLTIMYSFRLFMYSFIKIPQLIIYFKYYSFSSYMGMSMYMLFFFSIFMGLMLSWLLFSFKNMIFLTIKFKLMIYLFMIMGMLIGLIFPKLFNKKIIYLYINKLMVFFSMLWFMPMLYSYWIYYLMKFSNNLVKKLEMGWIEYFLGGWIINFLKITFITEFFSKNYYYLMILMMLMIMIFMF</sequence>
<feature type="transmembrane region" description="Helical" evidence="18">
    <location>
        <begin position="234"/>
        <end position="255"/>
    </location>
</feature>
<dbReference type="Pfam" id="PF06455">
    <property type="entry name" value="NADH5_C"/>
    <property type="match status" value="1"/>
</dbReference>
<dbReference type="InterPro" id="IPR001750">
    <property type="entry name" value="ND/Mrp_TM"/>
</dbReference>
<gene>
    <name evidence="21" type="primary">ND5</name>
</gene>
<keyword evidence="12" id="KW-0520">NAD</keyword>
<evidence type="ECO:0000256" key="17">
    <source>
        <dbReference type="ARBA" id="ARBA00049551"/>
    </source>
</evidence>
<comment type="catalytic activity">
    <reaction evidence="17">
        <text>a ubiquinone + NADH + 5 H(+)(in) = a ubiquinol + NAD(+) + 4 H(+)(out)</text>
        <dbReference type="Rhea" id="RHEA:29091"/>
        <dbReference type="Rhea" id="RHEA-COMP:9565"/>
        <dbReference type="Rhea" id="RHEA-COMP:9566"/>
        <dbReference type="ChEBI" id="CHEBI:15378"/>
        <dbReference type="ChEBI" id="CHEBI:16389"/>
        <dbReference type="ChEBI" id="CHEBI:17976"/>
        <dbReference type="ChEBI" id="CHEBI:57540"/>
        <dbReference type="ChEBI" id="CHEBI:57945"/>
        <dbReference type="EC" id="7.1.1.2"/>
    </reaction>
</comment>
<keyword evidence="8" id="KW-0999">Mitochondrion inner membrane</keyword>
<dbReference type="GO" id="GO:0015990">
    <property type="term" value="P:electron transport coupled proton transport"/>
    <property type="evidence" value="ECO:0007669"/>
    <property type="project" value="TreeGrafter"/>
</dbReference>
<name>U5HTE2_9HYME</name>
<dbReference type="EC" id="7.1.1.2" evidence="3"/>
<evidence type="ECO:0000256" key="3">
    <source>
        <dbReference type="ARBA" id="ARBA00012944"/>
    </source>
</evidence>
<keyword evidence="5" id="KW-0813">Transport</keyword>
<feature type="transmembrane region" description="Helical" evidence="18">
    <location>
        <begin position="448"/>
        <end position="468"/>
    </location>
</feature>
<evidence type="ECO:0000256" key="18">
    <source>
        <dbReference type="SAM" id="Phobius"/>
    </source>
</evidence>
<comment type="subcellular location">
    <subcellularLocation>
        <location evidence="2">Mitochondrion inner membrane</location>
        <topology evidence="2">Multi-pass membrane protein</topology>
    </subcellularLocation>
</comment>
<reference evidence="21" key="1">
    <citation type="journal article" date="2013" name="Mitochondrial DNA">
        <title>The mitochondrial genome of Diadromus collaris (Hymenoptera: Ichneumonidae).</title>
        <authorList>
            <person name="Li Q."/>
            <person name="Wei S.J."/>
            <person name="Shi M."/>
            <person name="Chen X.X."/>
        </authorList>
    </citation>
    <scope>NUCLEOTIDE SEQUENCE</scope>
</reference>
<dbReference type="GO" id="GO:0005743">
    <property type="term" value="C:mitochondrial inner membrane"/>
    <property type="evidence" value="ECO:0007669"/>
    <property type="project" value="UniProtKB-SubCell"/>
</dbReference>